<reference evidence="6 7" key="1">
    <citation type="submission" date="2025-05" db="UniProtKB">
        <authorList>
            <consortium name="RefSeq"/>
        </authorList>
    </citation>
    <scope>IDENTIFICATION</scope>
    <source>
        <tissue evidence="6 7">Leaves</tissue>
    </source>
</reference>
<dbReference type="GeneID" id="113730593"/>
<dbReference type="PANTHER" id="PTHR11129">
    <property type="entry name" value="PROTEIN FARNESYLTRANSFERASE ALPHA SUBUNIT/RAB GERANYLGERANYL TRANSFERASE ALPHA SUBUNIT"/>
    <property type="match status" value="1"/>
</dbReference>
<evidence type="ECO:0000313" key="6">
    <source>
        <dbReference type="RefSeq" id="XP_071934671.1"/>
    </source>
</evidence>
<keyword evidence="3" id="KW-0808">Transferase</keyword>
<evidence type="ECO:0000256" key="3">
    <source>
        <dbReference type="ARBA" id="ARBA00022679"/>
    </source>
</evidence>
<comment type="similarity">
    <text evidence="1">Belongs to the protein prenyltransferase subunit alpha family.</text>
</comment>
<dbReference type="Gene3D" id="1.25.40.120">
    <property type="entry name" value="Protein prenylyltransferase"/>
    <property type="match status" value="1"/>
</dbReference>
<gene>
    <name evidence="6 7" type="primary">LOC113730593</name>
</gene>
<dbReference type="Proteomes" id="UP001652660">
    <property type="component" value="Chromosome 2e"/>
</dbReference>
<keyword evidence="5" id="KW-1185">Reference proteome</keyword>
<evidence type="ECO:0000256" key="1">
    <source>
        <dbReference type="ARBA" id="ARBA00006734"/>
    </source>
</evidence>
<dbReference type="SUPFAM" id="SSF48439">
    <property type="entry name" value="Protein prenylyltransferase"/>
    <property type="match status" value="1"/>
</dbReference>
<keyword evidence="2" id="KW-0637">Prenyltransferase</keyword>
<keyword evidence="4" id="KW-0677">Repeat</keyword>
<dbReference type="InterPro" id="IPR002088">
    <property type="entry name" value="Prenyl_trans_a"/>
</dbReference>
<evidence type="ECO:0000313" key="7">
    <source>
        <dbReference type="RefSeq" id="XP_071934672.1"/>
    </source>
</evidence>
<dbReference type="RefSeq" id="XP_071934672.1">
    <property type="nucleotide sequence ID" value="XM_072078571.1"/>
</dbReference>
<evidence type="ECO:0000256" key="4">
    <source>
        <dbReference type="ARBA" id="ARBA00022737"/>
    </source>
</evidence>
<dbReference type="Pfam" id="PF01239">
    <property type="entry name" value="PPTA"/>
    <property type="match status" value="3"/>
</dbReference>
<dbReference type="RefSeq" id="XP_071934671.1">
    <property type="nucleotide sequence ID" value="XM_072078570.1"/>
</dbReference>
<accession>A0ABM4WSA3</accession>
<organism evidence="5 6">
    <name type="scientific">Coffea arabica</name>
    <name type="common">Arabian coffee</name>
    <dbReference type="NCBI Taxonomy" id="13443"/>
    <lineage>
        <taxon>Eukaryota</taxon>
        <taxon>Viridiplantae</taxon>
        <taxon>Streptophyta</taxon>
        <taxon>Embryophyta</taxon>
        <taxon>Tracheophyta</taxon>
        <taxon>Spermatophyta</taxon>
        <taxon>Magnoliopsida</taxon>
        <taxon>eudicotyledons</taxon>
        <taxon>Gunneridae</taxon>
        <taxon>Pentapetalae</taxon>
        <taxon>asterids</taxon>
        <taxon>lamiids</taxon>
        <taxon>Gentianales</taxon>
        <taxon>Rubiaceae</taxon>
        <taxon>Ixoroideae</taxon>
        <taxon>Gardenieae complex</taxon>
        <taxon>Bertiereae - Coffeeae clade</taxon>
        <taxon>Coffeeae</taxon>
        <taxon>Coffea</taxon>
    </lineage>
</organism>
<proteinExistence type="inferred from homology"/>
<name>A0ABM4WSA3_COFAR</name>
<dbReference type="PANTHER" id="PTHR11129:SF10">
    <property type="entry name" value="PROTEIN PRENYLYLTRANSFERASE SUPERFAMILY PROTEIN"/>
    <property type="match status" value="1"/>
</dbReference>
<dbReference type="PROSITE" id="PS51147">
    <property type="entry name" value="PFTA"/>
    <property type="match status" value="2"/>
</dbReference>
<evidence type="ECO:0000313" key="5">
    <source>
        <dbReference type="Proteomes" id="UP001652660"/>
    </source>
</evidence>
<protein>
    <submittedName>
        <fullName evidence="6 7">Uncharacterized protein isoform X1</fullName>
    </submittedName>
</protein>
<evidence type="ECO:0000256" key="2">
    <source>
        <dbReference type="ARBA" id="ARBA00022602"/>
    </source>
</evidence>
<sequence>MTGADQSSDLLTELERLLDSDPLMDEVGFIHPSQFAELRKEAGSTSKDGLMGSAQTEANTFDLVFWSRDHKLGISTTALLPLYKAAKHAFMEAIRQYQTLTDLQRERDDSKDDNASTFTSSSISILETDVMKHSRALLLLSCDFGTAWNCRYTGMYIDVQGHILNLESIGWKVVVSKLQLLHTYMDERNLSSLVLSYAPKSERAWNHRRWVIKMIAGKCPNLQEIIERESEFVEKLAERSKMNYRAWNHRCWLVSYMSGEQVLHELNKSRDWAGLHVADNSCFHYRTRLLLKILEGYDDQNSAASSATNFHELWKKELDWVATLIKCYVGREALWLYRRFLSLTWIKHFTTQVHSNSLGSCPKNIMNVEVFMSNELQLCHYCSSIPDNDFEDYQAQATFSATYIMWITRQVAGSLQVELRKKLEANGLKTQVNNVCPEKSFLWNTFSESI</sequence>